<dbReference type="InterPro" id="IPR013154">
    <property type="entry name" value="ADH-like_N"/>
</dbReference>
<dbReference type="Proteomes" id="UP000076154">
    <property type="component" value="Unassembled WGS sequence"/>
</dbReference>
<feature type="domain" description="Enoyl reductase (ER)" evidence="1">
    <location>
        <begin position="14"/>
        <end position="358"/>
    </location>
</feature>
<dbReference type="SMART" id="SM00829">
    <property type="entry name" value="PKS_ER"/>
    <property type="match status" value="1"/>
</dbReference>
<dbReference type="InterPro" id="IPR011032">
    <property type="entry name" value="GroES-like_sf"/>
</dbReference>
<dbReference type="Pfam" id="PF00107">
    <property type="entry name" value="ADH_zinc_N"/>
    <property type="match status" value="2"/>
</dbReference>
<dbReference type="InterPro" id="IPR013149">
    <property type="entry name" value="ADH-like_C"/>
</dbReference>
<sequence>MSSTHTAIATVQRGKIDAIQVPTDNPGEGEVLLKVEYSSLIAFDTYQTDLGYYIDKYPVILGFNASGTVARLGPGVDDLAVGDRVTAFSFGASRNKGMQEYTVQPRAVCAKIPDSLSLEAAATIPDNFVTAFYTLLQLELTIPSSFPATTPPHDADAPILIYGAGSTAGQYAIQLLHAAGYNKILATASAKHHEFLHSLGATDTFDYHSLRLVPDIAQAVGGDGLVKYVVDCISTETTLDIVSNFISPEGKVAFLYPIKMGTTTLTVDDASKFTMELPKDNGPFPETTELVGVRTFLYLQDEYLKLHLMRQILPSLLTAGIIKPNRLRLLDQGSFKERVEVGLDLLRNNKISGEKVVVKIPYVWNLEDASIISSPGFPITSPETVPLKLRHGVHMIKRVENSGFLSDLPTMSTHTAIAIVQPGIIDAIQIPTGVPGEGEILLKAGYSSMIAFDTYMTDLGYAVNKYPAILGFNVSGTVAQLGPGVDDLALGDRVTTFSFVSSRSKGMQEYNVQPRIVCAKIPDTLSLSEAATIPDNFIAAFYTLFNQLALPVPTAFPAATRPPDAYTPILIYGAGTTTGQYGIQLLHAAGYRNVLATASRKHHEFLQSLGTTRTFDYHSSTLAQDIAEAVGGDGKVSFVVDCISAETTLDIISKFISNHGTVAFLFPIKKGSGTLTVDDASKLTMDLPKGGGPFPKTTKLVGVRTFLYLEDKYLKDNLMIKILPSLLESKIIRPNRMRLLDQGTFKERVEMGLDLLRNNKVSGEKVVVKVGS</sequence>
<reference evidence="2" key="1">
    <citation type="submission" date="2018-04" db="EMBL/GenBank/DDBJ databases">
        <title>Whole genome sequencing of Hypsizygus marmoreus.</title>
        <authorList>
            <person name="Choi I.-G."/>
            <person name="Min B."/>
            <person name="Kim J.-G."/>
            <person name="Kim S."/>
            <person name="Oh Y.-L."/>
            <person name="Kong W.-S."/>
            <person name="Park H."/>
            <person name="Jeong J."/>
            <person name="Song E.-S."/>
        </authorList>
    </citation>
    <scope>NUCLEOTIDE SEQUENCE [LARGE SCALE GENOMIC DNA]</scope>
    <source>
        <strain evidence="2">51987-8</strain>
    </source>
</reference>
<evidence type="ECO:0000313" key="2">
    <source>
        <dbReference type="EMBL" id="RDB29588.1"/>
    </source>
</evidence>
<dbReference type="AlphaFoldDB" id="A0A369K6Q6"/>
<dbReference type="CDD" id="cd08249">
    <property type="entry name" value="enoyl_reductase_like"/>
    <property type="match status" value="2"/>
</dbReference>
<comment type="caution">
    <text evidence="2">The sequence shown here is derived from an EMBL/GenBank/DDBJ whole genome shotgun (WGS) entry which is preliminary data.</text>
</comment>
<dbReference type="InterPro" id="IPR036291">
    <property type="entry name" value="NAD(P)-bd_dom_sf"/>
</dbReference>
<dbReference type="PANTHER" id="PTHR45348:SF3">
    <property type="entry name" value="ENOYL REDUCTASE (ER) DOMAIN-CONTAINING PROTEIN"/>
    <property type="match status" value="1"/>
</dbReference>
<accession>A0A369K6Q6</accession>
<dbReference type="InParanoid" id="A0A369K6Q6"/>
<name>A0A369K6Q6_HYPMA</name>
<dbReference type="InterPro" id="IPR020843">
    <property type="entry name" value="ER"/>
</dbReference>
<evidence type="ECO:0000259" key="1">
    <source>
        <dbReference type="SMART" id="SM00829"/>
    </source>
</evidence>
<organism evidence="2 3">
    <name type="scientific">Hypsizygus marmoreus</name>
    <name type="common">White beech mushroom</name>
    <name type="synonym">Agaricus marmoreus</name>
    <dbReference type="NCBI Taxonomy" id="39966"/>
    <lineage>
        <taxon>Eukaryota</taxon>
        <taxon>Fungi</taxon>
        <taxon>Dikarya</taxon>
        <taxon>Basidiomycota</taxon>
        <taxon>Agaricomycotina</taxon>
        <taxon>Agaricomycetes</taxon>
        <taxon>Agaricomycetidae</taxon>
        <taxon>Agaricales</taxon>
        <taxon>Tricholomatineae</taxon>
        <taxon>Lyophyllaceae</taxon>
        <taxon>Hypsizygus</taxon>
    </lineage>
</organism>
<gene>
    <name evidence="2" type="ORF">Hypma_016065</name>
</gene>
<protein>
    <recommendedName>
        <fullName evidence="1">Enoyl reductase (ER) domain-containing protein</fullName>
    </recommendedName>
</protein>
<keyword evidence="3" id="KW-1185">Reference proteome</keyword>
<dbReference type="Pfam" id="PF08240">
    <property type="entry name" value="ADH_N"/>
    <property type="match status" value="2"/>
</dbReference>
<dbReference type="PANTHER" id="PTHR45348">
    <property type="entry name" value="HYPOTHETICAL OXIDOREDUCTASE (EUROFUNG)"/>
    <property type="match status" value="1"/>
</dbReference>
<dbReference type="Gene3D" id="3.90.180.10">
    <property type="entry name" value="Medium-chain alcohol dehydrogenases, catalytic domain"/>
    <property type="match status" value="2"/>
</dbReference>
<evidence type="ECO:0000313" key="3">
    <source>
        <dbReference type="Proteomes" id="UP000076154"/>
    </source>
</evidence>
<dbReference type="EMBL" id="LUEZ02000010">
    <property type="protein sequence ID" value="RDB29588.1"/>
    <property type="molecule type" value="Genomic_DNA"/>
</dbReference>
<dbReference type="Gene3D" id="3.40.50.720">
    <property type="entry name" value="NAD(P)-binding Rossmann-like Domain"/>
    <property type="match status" value="2"/>
</dbReference>
<dbReference type="SUPFAM" id="SSF51735">
    <property type="entry name" value="NAD(P)-binding Rossmann-fold domains"/>
    <property type="match status" value="2"/>
</dbReference>
<dbReference type="STRING" id="39966.A0A369K6Q6"/>
<dbReference type="OrthoDB" id="9992527at2759"/>
<dbReference type="SUPFAM" id="SSF50129">
    <property type="entry name" value="GroES-like"/>
    <property type="match status" value="2"/>
</dbReference>
<dbReference type="GO" id="GO:0016651">
    <property type="term" value="F:oxidoreductase activity, acting on NAD(P)H"/>
    <property type="evidence" value="ECO:0007669"/>
    <property type="project" value="InterPro"/>
</dbReference>
<dbReference type="InterPro" id="IPR047122">
    <property type="entry name" value="Trans-enoyl_RdTase-like"/>
</dbReference>
<proteinExistence type="predicted"/>